<dbReference type="Proteomes" id="UP000198853">
    <property type="component" value="Unassembled WGS sequence"/>
</dbReference>
<organism evidence="3 4">
    <name type="scientific">Natribacillus halophilus</name>
    <dbReference type="NCBI Taxonomy" id="549003"/>
    <lineage>
        <taxon>Bacteria</taxon>
        <taxon>Bacillati</taxon>
        <taxon>Bacillota</taxon>
        <taxon>Bacilli</taxon>
        <taxon>Bacillales</taxon>
        <taxon>Bacillaceae</taxon>
        <taxon>Natribacillus</taxon>
    </lineage>
</organism>
<dbReference type="GO" id="GO:0030435">
    <property type="term" value="P:sporulation resulting in formation of a cellular spore"/>
    <property type="evidence" value="ECO:0007669"/>
    <property type="project" value="UniProtKB-KW"/>
</dbReference>
<gene>
    <name evidence="1" type="primary">tlp</name>
    <name evidence="3" type="ORF">SAMN04488123_10892</name>
</gene>
<keyword evidence="1" id="KW-0749">Sporulation</keyword>
<evidence type="ECO:0000313" key="4">
    <source>
        <dbReference type="Proteomes" id="UP000198853"/>
    </source>
</evidence>
<feature type="region of interest" description="Disordered" evidence="2">
    <location>
        <begin position="1"/>
        <end position="76"/>
    </location>
</feature>
<keyword evidence="4" id="KW-1185">Reference proteome</keyword>
<feature type="compositionally biased region" description="Basic and acidic residues" evidence="2">
    <location>
        <begin position="27"/>
        <end position="64"/>
    </location>
</feature>
<comment type="similarity">
    <text evidence="1">Belongs to the Tlp family.</text>
</comment>
<comment type="induction">
    <text evidence="1">Expressed only in the forespore compartment of sporulating cells.</text>
</comment>
<dbReference type="Pfam" id="PF19824">
    <property type="entry name" value="Tlp"/>
    <property type="match status" value="1"/>
</dbReference>
<dbReference type="NCBIfam" id="TIGR03090">
    <property type="entry name" value="SASP_tlp"/>
    <property type="match status" value="1"/>
</dbReference>
<dbReference type="HAMAP" id="MF_01506">
    <property type="entry name" value="Tlp"/>
    <property type="match status" value="1"/>
</dbReference>
<comment type="subcellular location">
    <subcellularLocation>
        <location evidence="1">Spore core</location>
    </subcellularLocation>
</comment>
<sequence>MMAKPDDRSDNPERIERNIGHTLQNHNEAEDYLKAHDEELSEEEKQQIEEKNERREESIEAMRDEIEDEVQDQRRS</sequence>
<dbReference type="EMBL" id="FNEN01000008">
    <property type="protein sequence ID" value="SDI90790.1"/>
    <property type="molecule type" value="Genomic_DNA"/>
</dbReference>
<reference evidence="3 4" key="1">
    <citation type="submission" date="2016-10" db="EMBL/GenBank/DDBJ databases">
        <authorList>
            <person name="de Groot N.N."/>
        </authorList>
    </citation>
    <scope>NUCLEOTIDE SEQUENCE [LARGE SCALE GENOMIC DNA]</scope>
    <source>
        <strain evidence="3 4">DSM 21771</strain>
    </source>
</reference>
<name>A0A1G8PG67_9BACI</name>
<dbReference type="InterPro" id="IPR017524">
    <property type="entry name" value="SASP_thioredoxin-like"/>
</dbReference>
<dbReference type="GO" id="GO:0030436">
    <property type="term" value="P:asexual sporulation"/>
    <property type="evidence" value="ECO:0007669"/>
    <property type="project" value="UniProtKB-UniRule"/>
</dbReference>
<feature type="compositionally biased region" description="Basic and acidic residues" evidence="2">
    <location>
        <begin position="1"/>
        <end position="19"/>
    </location>
</feature>
<dbReference type="AlphaFoldDB" id="A0A1G8PG67"/>
<evidence type="ECO:0000256" key="2">
    <source>
        <dbReference type="SAM" id="MobiDB-lite"/>
    </source>
</evidence>
<accession>A0A1G8PG67</accession>
<protein>
    <recommendedName>
        <fullName evidence="1">Small, acid-soluble spore protein Tlp</fullName>
    </recommendedName>
</protein>
<evidence type="ECO:0000256" key="1">
    <source>
        <dbReference type="HAMAP-Rule" id="MF_01506"/>
    </source>
</evidence>
<evidence type="ECO:0000313" key="3">
    <source>
        <dbReference type="EMBL" id="SDI90790.1"/>
    </source>
</evidence>
<proteinExistence type="evidence at transcript level"/>